<keyword evidence="1" id="KW-0805">Transcription regulation</keyword>
<dbReference type="InterPro" id="IPR012318">
    <property type="entry name" value="HTH_CRP"/>
</dbReference>
<feature type="domain" description="Cyclic nucleotide-binding" evidence="4">
    <location>
        <begin position="1"/>
        <end position="92"/>
    </location>
</feature>
<evidence type="ECO:0000259" key="5">
    <source>
        <dbReference type="PROSITE" id="PS51063"/>
    </source>
</evidence>
<evidence type="ECO:0000256" key="3">
    <source>
        <dbReference type="ARBA" id="ARBA00023163"/>
    </source>
</evidence>
<dbReference type="EMBL" id="LR134523">
    <property type="protein sequence ID" value="VEJ34265.1"/>
    <property type="molecule type" value="Genomic_DNA"/>
</dbReference>
<reference evidence="6 7" key="1">
    <citation type="submission" date="2018-12" db="EMBL/GenBank/DDBJ databases">
        <authorList>
            <consortium name="Pathogen Informatics"/>
        </authorList>
    </citation>
    <scope>NUCLEOTIDE SEQUENCE [LARGE SCALE GENOMIC DNA]</scope>
    <source>
        <strain evidence="6 7">NCTC13079</strain>
    </source>
</reference>
<dbReference type="CDD" id="cd00038">
    <property type="entry name" value="CAP_ED"/>
    <property type="match status" value="1"/>
</dbReference>
<keyword evidence="7" id="KW-1185">Reference proteome</keyword>
<evidence type="ECO:0000256" key="1">
    <source>
        <dbReference type="ARBA" id="ARBA00023015"/>
    </source>
</evidence>
<dbReference type="PROSITE" id="PS51063">
    <property type="entry name" value="HTH_CRP_2"/>
    <property type="match status" value="1"/>
</dbReference>
<proteinExistence type="predicted"/>
<evidence type="ECO:0000313" key="7">
    <source>
        <dbReference type="Proteomes" id="UP000269544"/>
    </source>
</evidence>
<dbReference type="PROSITE" id="PS50042">
    <property type="entry name" value="CNMP_BINDING_3"/>
    <property type="match status" value="1"/>
</dbReference>
<dbReference type="GO" id="GO:0003677">
    <property type="term" value="F:DNA binding"/>
    <property type="evidence" value="ECO:0007669"/>
    <property type="project" value="UniProtKB-KW"/>
</dbReference>
<sequence length="206" mass="23013">MDFSALFDALSDRAATVFEEGEILLFPESRASSILVVAEGTVEISRYDRDGRRLLQSILAAPQCLGLIESLAKTEILSGVRALTAGRYYAVDARDAVFRDPAVLALLLRYLAALHVQEMERRASEKNLSPEDLLLYTFYRAAEPPFPFTFPFTRADLADLTGLSLRSLYRHLGALEREGFISRSGGRIQIDAPSYRRIARRLGEVL</sequence>
<dbReference type="InterPro" id="IPR014710">
    <property type="entry name" value="RmlC-like_jellyroll"/>
</dbReference>
<gene>
    <name evidence="6" type="ORF">NCTC13079_00065</name>
</gene>
<evidence type="ECO:0000259" key="4">
    <source>
        <dbReference type="PROSITE" id="PS50042"/>
    </source>
</evidence>
<dbReference type="KEGG" id="piv:NCTC13079_00065"/>
<dbReference type="SMART" id="SM00419">
    <property type="entry name" value="HTH_CRP"/>
    <property type="match status" value="1"/>
</dbReference>
<evidence type="ECO:0000256" key="2">
    <source>
        <dbReference type="ARBA" id="ARBA00023125"/>
    </source>
</evidence>
<dbReference type="RefSeq" id="WP_164715152.1">
    <property type="nucleotide sequence ID" value="NZ_JAUSWF010000005.1"/>
</dbReference>
<keyword evidence="3" id="KW-0804">Transcription</keyword>
<dbReference type="InterPro" id="IPR036390">
    <property type="entry name" value="WH_DNA-bd_sf"/>
</dbReference>
<dbReference type="GO" id="GO:0006355">
    <property type="term" value="P:regulation of DNA-templated transcription"/>
    <property type="evidence" value="ECO:0007669"/>
    <property type="project" value="InterPro"/>
</dbReference>
<organism evidence="6 7">
    <name type="scientific">Aedoeadaptatus ivorii</name>
    <dbReference type="NCBI Taxonomy" id="54006"/>
    <lineage>
        <taxon>Bacteria</taxon>
        <taxon>Bacillati</taxon>
        <taxon>Bacillota</taxon>
        <taxon>Tissierellia</taxon>
        <taxon>Tissierellales</taxon>
        <taxon>Peptoniphilaceae</taxon>
        <taxon>Aedoeadaptatus</taxon>
    </lineage>
</organism>
<feature type="domain" description="HTH crp-type" evidence="5">
    <location>
        <begin position="128"/>
        <end position="194"/>
    </location>
</feature>
<protein>
    <submittedName>
        <fullName evidence="6">Cyclic nucleotide-binding domain</fullName>
    </submittedName>
</protein>
<dbReference type="SUPFAM" id="SSF46785">
    <property type="entry name" value="Winged helix' DNA-binding domain"/>
    <property type="match status" value="1"/>
</dbReference>
<dbReference type="SUPFAM" id="SSF51206">
    <property type="entry name" value="cAMP-binding domain-like"/>
    <property type="match status" value="1"/>
</dbReference>
<dbReference type="InterPro" id="IPR018490">
    <property type="entry name" value="cNMP-bd_dom_sf"/>
</dbReference>
<dbReference type="InterPro" id="IPR000595">
    <property type="entry name" value="cNMP-bd_dom"/>
</dbReference>
<name>A0A3S4ZPJ6_9FIRM</name>
<dbReference type="Pfam" id="PF13545">
    <property type="entry name" value="HTH_Crp_2"/>
    <property type="match status" value="1"/>
</dbReference>
<evidence type="ECO:0000313" key="6">
    <source>
        <dbReference type="EMBL" id="VEJ34265.1"/>
    </source>
</evidence>
<dbReference type="AlphaFoldDB" id="A0A3S4ZPJ6"/>
<dbReference type="Pfam" id="PF00027">
    <property type="entry name" value="cNMP_binding"/>
    <property type="match status" value="1"/>
</dbReference>
<dbReference type="Proteomes" id="UP000269544">
    <property type="component" value="Chromosome"/>
</dbReference>
<keyword evidence="2" id="KW-0238">DNA-binding</keyword>
<accession>A0A3S4ZPJ6</accession>
<dbReference type="Gene3D" id="2.60.120.10">
    <property type="entry name" value="Jelly Rolls"/>
    <property type="match status" value="1"/>
</dbReference>